<evidence type="ECO:0000313" key="7">
    <source>
        <dbReference type="EMBL" id="KAI2652172.1"/>
    </source>
</evidence>
<dbReference type="Pfam" id="PF12763">
    <property type="entry name" value="EH"/>
    <property type="match status" value="2"/>
</dbReference>
<protein>
    <submittedName>
        <fullName evidence="7">RalBP1-associated Eps domain-containing protein 1</fullName>
    </submittedName>
</protein>
<name>A0ABQ8LND1_LABRO</name>
<feature type="coiled-coil region" evidence="3">
    <location>
        <begin position="702"/>
        <end position="733"/>
    </location>
</feature>
<dbReference type="InterPro" id="IPR000261">
    <property type="entry name" value="EH_dom"/>
</dbReference>
<evidence type="ECO:0000256" key="2">
    <source>
        <dbReference type="ARBA" id="ARBA00022837"/>
    </source>
</evidence>
<feature type="compositionally biased region" description="Polar residues" evidence="4">
    <location>
        <begin position="218"/>
        <end position="231"/>
    </location>
</feature>
<evidence type="ECO:0000259" key="6">
    <source>
        <dbReference type="PROSITE" id="PS50222"/>
    </source>
</evidence>
<dbReference type="SUPFAM" id="SSF47473">
    <property type="entry name" value="EF-hand"/>
    <property type="match status" value="2"/>
</dbReference>
<feature type="compositionally biased region" description="Polar residues" evidence="4">
    <location>
        <begin position="385"/>
        <end position="394"/>
    </location>
</feature>
<gene>
    <name evidence="7" type="ORF">H4Q32_015022</name>
</gene>
<dbReference type="Gene3D" id="1.10.238.10">
    <property type="entry name" value="EF-hand"/>
    <property type="match status" value="2"/>
</dbReference>
<feature type="region of interest" description="Disordered" evidence="4">
    <location>
        <begin position="491"/>
        <end position="535"/>
    </location>
</feature>
<feature type="domain" description="EF-hand" evidence="6">
    <location>
        <begin position="305"/>
        <end position="340"/>
    </location>
</feature>
<dbReference type="InterPro" id="IPR018247">
    <property type="entry name" value="EF_Hand_1_Ca_BS"/>
</dbReference>
<evidence type="ECO:0000313" key="8">
    <source>
        <dbReference type="Proteomes" id="UP000830375"/>
    </source>
</evidence>
<dbReference type="SMART" id="SM00027">
    <property type="entry name" value="EH"/>
    <property type="match status" value="2"/>
</dbReference>
<dbReference type="PROSITE" id="PS00018">
    <property type="entry name" value="EF_HAND_1"/>
    <property type="match status" value="1"/>
</dbReference>
<feature type="domain" description="EH" evidence="5">
    <location>
        <begin position="272"/>
        <end position="356"/>
    </location>
</feature>
<evidence type="ECO:0000256" key="4">
    <source>
        <dbReference type="SAM" id="MobiDB-lite"/>
    </source>
</evidence>
<feature type="region of interest" description="Disordered" evidence="4">
    <location>
        <begin position="458"/>
        <end position="479"/>
    </location>
</feature>
<dbReference type="Proteomes" id="UP000830375">
    <property type="component" value="Unassembled WGS sequence"/>
</dbReference>
<dbReference type="PROSITE" id="PS50222">
    <property type="entry name" value="EF_HAND_2"/>
    <property type="match status" value="1"/>
</dbReference>
<feature type="domain" description="EH" evidence="5">
    <location>
        <begin position="10"/>
        <end position="97"/>
    </location>
</feature>
<dbReference type="InterPro" id="IPR002048">
    <property type="entry name" value="EF_hand_dom"/>
</dbReference>
<keyword evidence="8" id="KW-1185">Reference proteome</keyword>
<reference evidence="7 8" key="1">
    <citation type="submission" date="2022-01" db="EMBL/GenBank/DDBJ databases">
        <title>A high-quality chromosome-level genome assembly of rohu carp, Labeo rohita.</title>
        <authorList>
            <person name="Arick M.A. II"/>
            <person name="Hsu C.-Y."/>
            <person name="Magbanua Z."/>
            <person name="Pechanova O."/>
            <person name="Grover C."/>
            <person name="Miller E."/>
            <person name="Thrash A."/>
            <person name="Ezzel L."/>
            <person name="Alam S."/>
            <person name="Benzie J."/>
            <person name="Hamilton M."/>
            <person name="Karsi A."/>
            <person name="Lawrence M.L."/>
            <person name="Peterson D.G."/>
        </authorList>
    </citation>
    <scope>NUCLEOTIDE SEQUENCE [LARGE SCALE GENOMIC DNA]</scope>
    <source>
        <strain evidence="8">BAU-BD-2019</strain>
        <tissue evidence="7">Blood</tissue>
    </source>
</reference>
<keyword evidence="2" id="KW-0106">Calcium</keyword>
<comment type="caution">
    <text evidence="7">The sequence shown here is derived from an EMBL/GenBank/DDBJ whole genome shotgun (WGS) entry which is preliminary data.</text>
</comment>
<proteinExistence type="predicted"/>
<feature type="region of interest" description="Disordered" evidence="4">
    <location>
        <begin position="628"/>
        <end position="660"/>
    </location>
</feature>
<feature type="region of interest" description="Disordered" evidence="4">
    <location>
        <begin position="205"/>
        <end position="231"/>
    </location>
</feature>
<dbReference type="PROSITE" id="PS50031">
    <property type="entry name" value="EH"/>
    <property type="match status" value="2"/>
</dbReference>
<organism evidence="7 8">
    <name type="scientific">Labeo rohita</name>
    <name type="common">Indian major carp</name>
    <name type="synonym">Cyprinus rohita</name>
    <dbReference type="NCBI Taxonomy" id="84645"/>
    <lineage>
        <taxon>Eukaryota</taxon>
        <taxon>Metazoa</taxon>
        <taxon>Chordata</taxon>
        <taxon>Craniata</taxon>
        <taxon>Vertebrata</taxon>
        <taxon>Euteleostomi</taxon>
        <taxon>Actinopterygii</taxon>
        <taxon>Neopterygii</taxon>
        <taxon>Teleostei</taxon>
        <taxon>Ostariophysi</taxon>
        <taxon>Cypriniformes</taxon>
        <taxon>Cyprinidae</taxon>
        <taxon>Labeoninae</taxon>
        <taxon>Labeonini</taxon>
        <taxon>Labeo</taxon>
    </lineage>
</organism>
<dbReference type="InterPro" id="IPR011992">
    <property type="entry name" value="EF-hand-dom_pair"/>
</dbReference>
<dbReference type="EMBL" id="JACTAM010000020">
    <property type="protein sequence ID" value="KAI2652172.1"/>
    <property type="molecule type" value="Genomic_DNA"/>
</dbReference>
<keyword evidence="1" id="KW-0479">Metal-binding</keyword>
<evidence type="ECO:0000256" key="1">
    <source>
        <dbReference type="ARBA" id="ARBA00022723"/>
    </source>
</evidence>
<feature type="region of interest" description="Disordered" evidence="4">
    <location>
        <begin position="153"/>
        <end position="184"/>
    </location>
</feature>
<feature type="compositionally biased region" description="Polar residues" evidence="4">
    <location>
        <begin position="499"/>
        <end position="518"/>
    </location>
</feature>
<feature type="region of interest" description="Disordered" evidence="4">
    <location>
        <begin position="364"/>
        <end position="394"/>
    </location>
</feature>
<keyword evidence="3" id="KW-0175">Coiled coil</keyword>
<dbReference type="PANTHER" id="PTHR11216:SF63">
    <property type="entry name" value="RALBP1-ASSOCIATED EPS DOMAIN-CONTAINING PROTEIN 1"/>
    <property type="match status" value="1"/>
</dbReference>
<evidence type="ECO:0000259" key="5">
    <source>
        <dbReference type="PROSITE" id="PS50031"/>
    </source>
</evidence>
<evidence type="ECO:0000256" key="3">
    <source>
        <dbReference type="SAM" id="Coils"/>
    </source>
</evidence>
<sequence>MESLTLSDVEQKYYSELFLSCDVDNTKKVASNGKVLDLFRAAQLSTEVVHQITELCGATRLGHFGRSQFYIALKLIALAQSGLPLRVESLNSVRDLPLPRFVMGKNEQETRHAVMFADTENQGPYLPRPPGRVQAKKVSAHEMIQPCVPTVDPQCHHTSPPTSPHAWRKHKRQASGGNVDRQPSVPGVVWPPFREAQPGPVTGDGMWSAHSPPPVQESWVSFTDTPPSSTLPMHPPSAQVMQLRTVPSAMTTNEIQRQTSGYDDPWKITDEQRQYYINQFKTIQADLTGLIPGSAAKEFFTKSKLPILELSHIWELSDFDKDGALTLDEFCAAFHLVVARKNGYDLPEKLPESLMPKLIDLDDSAGVPDPAPEVGFSASPVEVTPNKSPSMPSLNQNWPELNQSNEQWETFSERSSSSQTLTQFDSNIAPADPDTAIVHPVPIRMTPSKIHMQEMELKRTGSDHTHPTSPLMAKPPELSDETKLAATIKFPGTTVGDGYSSSDSFTSDQEPISSAVNRQRTEGCGSAPSSAPPPRLSLTVLLSRHEQKLCCCPCRYARTQRVIRSAAAGRSCLSPSSASQTTAHTDISATWSPFGRGRWSSSTYQHAERCAEATGTMRTAKNDVQAEERNANTVNSAKVSTPLAPPPKPVRRRLKSEDELRPDVEDLPQKSNVIATVLATQPSIPRSIGKDKKAIQASIRRNKETNTVLARLNSELQQQLKDLLEERISLEVQLEQLRPFSHL</sequence>
<dbReference type="PANTHER" id="PTHR11216">
    <property type="entry name" value="EH DOMAIN"/>
    <property type="match status" value="1"/>
</dbReference>
<accession>A0ABQ8LND1</accession>
<dbReference type="CDD" id="cd00052">
    <property type="entry name" value="EH"/>
    <property type="match status" value="1"/>
</dbReference>